<comment type="subunit">
    <text evidence="7">Component of the eukaryotic translation initiation factor 3 (eIF-3) complex.</text>
</comment>
<evidence type="ECO:0000256" key="3">
    <source>
        <dbReference type="ARBA" id="ARBA00022574"/>
    </source>
</evidence>
<dbReference type="PANTHER" id="PTHR19877">
    <property type="entry name" value="EUKARYOTIC TRANSLATION INITIATION FACTOR 3 SUBUNIT I"/>
    <property type="match status" value="1"/>
</dbReference>
<protein>
    <recommendedName>
        <fullName evidence="7">Eukaryotic translation initiation factor 3 subunit I</fullName>
        <shortName evidence="7">eIF3i</shortName>
    </recommendedName>
</protein>
<evidence type="ECO:0000256" key="2">
    <source>
        <dbReference type="ARBA" id="ARBA00022540"/>
    </source>
</evidence>
<feature type="repeat" description="WD" evidence="8">
    <location>
        <begin position="142"/>
        <end position="183"/>
    </location>
</feature>
<keyword evidence="4" id="KW-0677">Repeat</keyword>
<accession>A0A7R9SWS1</accession>
<dbReference type="HAMAP" id="MF_03008">
    <property type="entry name" value="eIF3i"/>
    <property type="match status" value="1"/>
</dbReference>
<dbReference type="InterPro" id="IPR036322">
    <property type="entry name" value="WD40_repeat_dom_sf"/>
</dbReference>
<keyword evidence="2 7" id="KW-0396">Initiation factor</keyword>
<dbReference type="InterPro" id="IPR001680">
    <property type="entry name" value="WD40_rpt"/>
</dbReference>
<gene>
    <name evidence="9" type="ORF">PPRO1472_LOCUS793</name>
    <name evidence="10" type="ORF">PPROV_000573900</name>
</gene>
<dbReference type="GO" id="GO:0033290">
    <property type="term" value="C:eukaryotic 48S preinitiation complex"/>
    <property type="evidence" value="ECO:0007669"/>
    <property type="project" value="UniProtKB-UniRule"/>
</dbReference>
<dbReference type="GO" id="GO:0003723">
    <property type="term" value="F:RNA binding"/>
    <property type="evidence" value="ECO:0007669"/>
    <property type="project" value="TreeGrafter"/>
</dbReference>
<dbReference type="InterPro" id="IPR015943">
    <property type="entry name" value="WD40/YVTN_repeat-like_dom_sf"/>
</dbReference>
<reference evidence="9" key="2">
    <citation type="submission" date="2021-01" db="EMBL/GenBank/DDBJ databases">
        <authorList>
            <person name="Corre E."/>
            <person name="Pelletier E."/>
            <person name="Niang G."/>
            <person name="Scheremetjew M."/>
            <person name="Finn R."/>
            <person name="Kale V."/>
            <person name="Holt S."/>
            <person name="Cochrane G."/>
            <person name="Meng A."/>
            <person name="Brown T."/>
            <person name="Cohen L."/>
        </authorList>
    </citation>
    <scope>NUCLEOTIDE SEQUENCE</scope>
    <source>
        <strain evidence="9">RCC251</strain>
    </source>
</reference>
<feature type="repeat" description="WD" evidence="8">
    <location>
        <begin position="48"/>
        <end position="89"/>
    </location>
</feature>
<proteinExistence type="inferred from homology"/>
<dbReference type="CDD" id="cd00200">
    <property type="entry name" value="WD40"/>
    <property type="match status" value="1"/>
</dbReference>
<evidence type="ECO:0000313" key="11">
    <source>
        <dbReference type="Proteomes" id="UP000660262"/>
    </source>
</evidence>
<comment type="subcellular location">
    <subcellularLocation>
        <location evidence="7">Cytoplasm</location>
    </subcellularLocation>
</comment>
<dbReference type="Proteomes" id="UP000660262">
    <property type="component" value="Unassembled WGS sequence"/>
</dbReference>
<keyword evidence="3 8" id="KW-0853">WD repeat</keyword>
<feature type="repeat" description="WD" evidence="8">
    <location>
        <begin position="184"/>
        <end position="225"/>
    </location>
</feature>
<comment type="similarity">
    <text evidence="6">Belongs to the WD repeat STRAP family.</text>
</comment>
<dbReference type="Pfam" id="PF24805">
    <property type="entry name" value="EIF3I"/>
    <property type="match status" value="1"/>
</dbReference>
<dbReference type="GO" id="GO:0071541">
    <property type="term" value="C:eukaryotic translation initiation factor 3 complex, eIF3m"/>
    <property type="evidence" value="ECO:0007669"/>
    <property type="project" value="TreeGrafter"/>
</dbReference>
<feature type="repeat" description="WD" evidence="8">
    <location>
        <begin position="6"/>
        <end position="47"/>
    </location>
</feature>
<dbReference type="InterPro" id="IPR020472">
    <property type="entry name" value="WD40_PAC1"/>
</dbReference>
<name>A0A7R9SWS1_9CHLO</name>
<dbReference type="EMBL" id="HBDW01001165">
    <property type="protein sequence ID" value="CAD8217352.1"/>
    <property type="molecule type" value="Transcribed_RNA"/>
</dbReference>
<comment type="function">
    <text evidence="7">Component of the eukaryotic translation initiation factor 3 (eIF-3) complex, which is involved in protein synthesis of a specialized repertoire of mRNAs and, together with other initiation factors, stimulates binding of mRNA and methionyl-tRNAi to the 40S ribosome. The eIF-3 complex specifically targets and initiates translation of a subset of mRNAs involved in cell proliferation.</text>
</comment>
<evidence type="ECO:0000256" key="8">
    <source>
        <dbReference type="PROSITE-ProRule" id="PRU00221"/>
    </source>
</evidence>
<evidence type="ECO:0000256" key="1">
    <source>
        <dbReference type="ARBA" id="ARBA00022490"/>
    </source>
</evidence>
<dbReference type="AlphaFoldDB" id="A0A7R9SWS1"/>
<evidence type="ECO:0000313" key="9">
    <source>
        <dbReference type="EMBL" id="CAD8217352.1"/>
    </source>
</evidence>
<dbReference type="OrthoDB" id="24966at2759"/>
<dbReference type="SMART" id="SM00320">
    <property type="entry name" value="WD40"/>
    <property type="match status" value="6"/>
</dbReference>
<dbReference type="GO" id="GO:0003743">
    <property type="term" value="F:translation initiation factor activity"/>
    <property type="evidence" value="ECO:0007669"/>
    <property type="project" value="UniProtKB-UniRule"/>
</dbReference>
<comment type="similarity">
    <text evidence="7">Belongs to the eIF-3 subunit I family.</text>
</comment>
<dbReference type="PROSITE" id="PS50294">
    <property type="entry name" value="WD_REPEATS_REGION"/>
    <property type="match status" value="2"/>
</dbReference>
<keyword evidence="11" id="KW-1185">Reference proteome</keyword>
<keyword evidence="5 7" id="KW-0648">Protein biosynthesis</keyword>
<reference evidence="10" key="1">
    <citation type="submission" date="2020-10" db="EMBL/GenBank/DDBJ databases">
        <title>Unveiling of a novel bifunctional photoreceptor, Dualchrome1, isolated from a cosmopolitan green alga.</title>
        <authorList>
            <person name="Suzuki S."/>
            <person name="Kawachi M."/>
        </authorList>
    </citation>
    <scope>NUCLEOTIDE SEQUENCE</scope>
    <source>
        <strain evidence="10">NIES 2893</strain>
    </source>
</reference>
<feature type="repeat" description="WD" evidence="8">
    <location>
        <begin position="282"/>
        <end position="312"/>
    </location>
</feature>
<dbReference type="InterPro" id="IPR027525">
    <property type="entry name" value="eIF3i"/>
</dbReference>
<dbReference type="PROSITE" id="PS00678">
    <property type="entry name" value="WD_REPEATS_1"/>
    <property type="match status" value="1"/>
</dbReference>
<dbReference type="PANTHER" id="PTHR19877:SF1">
    <property type="entry name" value="EUKARYOTIC TRANSLATION INITIATION FACTOR 3 SUBUNIT I"/>
    <property type="match status" value="1"/>
</dbReference>
<dbReference type="EMBL" id="BNJQ01000015">
    <property type="protein sequence ID" value="GHP06996.1"/>
    <property type="molecule type" value="Genomic_DNA"/>
</dbReference>
<evidence type="ECO:0000256" key="7">
    <source>
        <dbReference type="HAMAP-Rule" id="MF_03008"/>
    </source>
</evidence>
<evidence type="ECO:0000256" key="5">
    <source>
        <dbReference type="ARBA" id="ARBA00022917"/>
    </source>
</evidence>
<keyword evidence="1 7" id="KW-0963">Cytoplasm</keyword>
<dbReference type="PROSITE" id="PS50082">
    <property type="entry name" value="WD_REPEATS_2"/>
    <property type="match status" value="5"/>
</dbReference>
<dbReference type="InterPro" id="IPR019775">
    <property type="entry name" value="WD40_repeat_CS"/>
</dbReference>
<dbReference type="PRINTS" id="PR00320">
    <property type="entry name" value="GPROTEINBRPT"/>
</dbReference>
<sequence>MRPILMKGHERPLTFVKYNSDGDLLFSMAKDHNPTIWRADDGTRLGVYKGHNGAVFTCDVTHDSARLVTGSADQTVRLWDVRTGEELHRWSYREPARSVDFGEGEKLLAATTDPFMGEPSKILVYRLDDDPAKLDSEPVMSLTGPEGRITRAVWGPLNNTIVSVGEDGMLRKWDAETGKVLHETQAHEKSIVCLQPSYDGTCFITGSHDKTAKLFDFYSLEELKTYSHEKPVLSAFVSPLLDHVVLAGGQDASQVTLTSSKAGGFESKIVHKVYNTEVIGTVRGHFGPVNAIAYSPDGRSFVTGGEDGYVRLNHMDAEYFAL</sequence>
<dbReference type="GO" id="GO:0001732">
    <property type="term" value="P:formation of cytoplasmic translation initiation complex"/>
    <property type="evidence" value="ECO:0007669"/>
    <property type="project" value="UniProtKB-UniRule"/>
</dbReference>
<dbReference type="Gene3D" id="2.130.10.10">
    <property type="entry name" value="YVTN repeat-like/Quinoprotein amine dehydrogenase"/>
    <property type="match status" value="1"/>
</dbReference>
<organism evidence="9">
    <name type="scientific">Pycnococcus provasolii</name>
    <dbReference type="NCBI Taxonomy" id="41880"/>
    <lineage>
        <taxon>Eukaryota</taxon>
        <taxon>Viridiplantae</taxon>
        <taxon>Chlorophyta</taxon>
        <taxon>Pseudoscourfieldiophyceae</taxon>
        <taxon>Pseudoscourfieldiales</taxon>
        <taxon>Pycnococcaceae</taxon>
        <taxon>Pycnococcus</taxon>
    </lineage>
</organism>
<evidence type="ECO:0000313" key="10">
    <source>
        <dbReference type="EMBL" id="GHP06996.1"/>
    </source>
</evidence>
<evidence type="ECO:0000256" key="4">
    <source>
        <dbReference type="ARBA" id="ARBA00022737"/>
    </source>
</evidence>
<dbReference type="GO" id="GO:0016282">
    <property type="term" value="C:eukaryotic 43S preinitiation complex"/>
    <property type="evidence" value="ECO:0007669"/>
    <property type="project" value="UniProtKB-UniRule"/>
</dbReference>
<dbReference type="SUPFAM" id="SSF50978">
    <property type="entry name" value="WD40 repeat-like"/>
    <property type="match status" value="1"/>
</dbReference>
<evidence type="ECO:0000256" key="6">
    <source>
        <dbReference type="ARBA" id="ARBA00038394"/>
    </source>
</evidence>